<keyword evidence="2" id="KW-1185">Reference proteome</keyword>
<gene>
    <name evidence="1" type="ORF">GCM10011332_18590</name>
</gene>
<sequence length="132" mass="15622">MWLFQRIESIGKGEIMNNRTFKIPKIERYTLPENYPTETAMKSWGHNECSYHPEIWEMEYCSHRLLGRMTDEQLLARYHGIVRNMPSYTAPERDVVPDLAPKKWSTRNVSFSGLFKSMDKEKRHGKTETTHA</sequence>
<reference evidence="1" key="1">
    <citation type="journal article" date="2014" name="Int. J. Syst. Evol. Microbiol.">
        <title>Complete genome sequence of Corynebacterium casei LMG S-19264T (=DSM 44701T), isolated from a smear-ripened cheese.</title>
        <authorList>
            <consortium name="US DOE Joint Genome Institute (JGI-PGF)"/>
            <person name="Walter F."/>
            <person name="Albersmeier A."/>
            <person name="Kalinowski J."/>
            <person name="Ruckert C."/>
        </authorList>
    </citation>
    <scope>NUCLEOTIDE SEQUENCE</scope>
    <source>
        <strain evidence="1">CGMCC 1.15254</strain>
    </source>
</reference>
<dbReference type="EMBL" id="BMHV01000011">
    <property type="protein sequence ID" value="GGF64801.1"/>
    <property type="molecule type" value="Genomic_DNA"/>
</dbReference>
<comment type="caution">
    <text evidence="1">The sequence shown here is derived from an EMBL/GenBank/DDBJ whole genome shotgun (WGS) entry which is preliminary data.</text>
</comment>
<organism evidence="1 2">
    <name type="scientific">Terasakiella brassicae</name>
    <dbReference type="NCBI Taxonomy" id="1634917"/>
    <lineage>
        <taxon>Bacteria</taxon>
        <taxon>Pseudomonadati</taxon>
        <taxon>Pseudomonadota</taxon>
        <taxon>Alphaproteobacteria</taxon>
        <taxon>Rhodospirillales</taxon>
        <taxon>Terasakiellaceae</taxon>
        <taxon>Terasakiella</taxon>
    </lineage>
</organism>
<dbReference type="Proteomes" id="UP000632498">
    <property type="component" value="Unassembled WGS sequence"/>
</dbReference>
<protein>
    <submittedName>
        <fullName evidence="1">Uncharacterized protein</fullName>
    </submittedName>
</protein>
<proteinExistence type="predicted"/>
<accession>A0A917FCG2</accession>
<evidence type="ECO:0000313" key="2">
    <source>
        <dbReference type="Proteomes" id="UP000632498"/>
    </source>
</evidence>
<reference evidence="1" key="2">
    <citation type="submission" date="2020-09" db="EMBL/GenBank/DDBJ databases">
        <authorList>
            <person name="Sun Q."/>
            <person name="Zhou Y."/>
        </authorList>
    </citation>
    <scope>NUCLEOTIDE SEQUENCE</scope>
    <source>
        <strain evidence="1">CGMCC 1.15254</strain>
    </source>
</reference>
<evidence type="ECO:0000313" key="1">
    <source>
        <dbReference type="EMBL" id="GGF64801.1"/>
    </source>
</evidence>
<dbReference type="AlphaFoldDB" id="A0A917FCG2"/>
<name>A0A917FCG2_9PROT</name>